<dbReference type="OrthoDB" id="7960998at2"/>
<reference evidence="2 3" key="1">
    <citation type="submission" date="2016-11" db="EMBL/GenBank/DDBJ databases">
        <authorList>
            <person name="Jaros S."/>
            <person name="Januszkiewicz K."/>
            <person name="Wedrychowicz H."/>
        </authorList>
    </citation>
    <scope>NUCLEOTIDE SEQUENCE [LARGE SCALE GENOMIC DNA]</scope>
    <source>
        <strain evidence="2 3">GAS242</strain>
    </source>
</reference>
<feature type="signal peptide" evidence="1">
    <location>
        <begin position="1"/>
        <end position="28"/>
    </location>
</feature>
<dbReference type="Pfam" id="PF20477">
    <property type="entry name" value="DUF6719"/>
    <property type="match status" value="1"/>
</dbReference>
<dbReference type="AlphaFoldDB" id="A0A1M5QPK3"/>
<name>A0A1M5QPK3_9BRAD</name>
<dbReference type="EMBL" id="LT670818">
    <property type="protein sequence ID" value="SHH15680.1"/>
    <property type="molecule type" value="Genomic_DNA"/>
</dbReference>
<accession>A0A1M5QPK3</accession>
<sequence length="85" mass="9026">MKMSRISRPSVLLLAGMALALAATSVMAEQVSREQDIVNLRLGQHIMVDDGSCPAGQIKEVSGAKLTPNGILRAVKCIPRPGTKK</sequence>
<evidence type="ECO:0000313" key="3">
    <source>
        <dbReference type="Proteomes" id="UP000190675"/>
    </source>
</evidence>
<organism evidence="2 3">
    <name type="scientific">Bradyrhizobium erythrophlei</name>
    <dbReference type="NCBI Taxonomy" id="1437360"/>
    <lineage>
        <taxon>Bacteria</taxon>
        <taxon>Pseudomonadati</taxon>
        <taxon>Pseudomonadota</taxon>
        <taxon>Alphaproteobacteria</taxon>
        <taxon>Hyphomicrobiales</taxon>
        <taxon>Nitrobacteraceae</taxon>
        <taxon>Bradyrhizobium</taxon>
    </lineage>
</organism>
<proteinExistence type="predicted"/>
<protein>
    <submittedName>
        <fullName evidence="2">Uncharacterized protein</fullName>
    </submittedName>
</protein>
<dbReference type="Proteomes" id="UP000190675">
    <property type="component" value="Chromosome I"/>
</dbReference>
<evidence type="ECO:0000313" key="2">
    <source>
        <dbReference type="EMBL" id="SHH15680.1"/>
    </source>
</evidence>
<feature type="chain" id="PRO_5012997045" evidence="1">
    <location>
        <begin position="29"/>
        <end position="85"/>
    </location>
</feature>
<keyword evidence="1" id="KW-0732">Signal</keyword>
<dbReference type="InterPro" id="IPR046565">
    <property type="entry name" value="DUF6719"/>
</dbReference>
<gene>
    <name evidence="2" type="ORF">SAMN05444169_6056</name>
</gene>
<evidence type="ECO:0000256" key="1">
    <source>
        <dbReference type="SAM" id="SignalP"/>
    </source>
</evidence>